<evidence type="ECO:0000313" key="2">
    <source>
        <dbReference type="EMBL" id="QIF93762.1"/>
    </source>
</evidence>
<dbReference type="RefSeq" id="WP_164526188.1">
    <property type="nucleotide sequence ID" value="NZ_CP047344.1"/>
</dbReference>
<keyword evidence="1" id="KW-0812">Transmembrane</keyword>
<keyword evidence="3" id="KW-1185">Reference proteome</keyword>
<accession>A0A6G6SGT8</accession>
<organism evidence="2 3">
    <name type="scientific">Proteus vulgaris</name>
    <dbReference type="NCBI Taxonomy" id="585"/>
    <lineage>
        <taxon>Bacteria</taxon>
        <taxon>Pseudomonadati</taxon>
        <taxon>Pseudomonadota</taxon>
        <taxon>Gammaproteobacteria</taxon>
        <taxon>Enterobacterales</taxon>
        <taxon>Morganellaceae</taxon>
        <taxon>Proteus</taxon>
    </lineage>
</organism>
<gene>
    <name evidence="2" type="ORF">GTH24_07585</name>
</gene>
<dbReference type="EMBL" id="CP047344">
    <property type="protein sequence ID" value="QIF93762.1"/>
    <property type="molecule type" value="Genomic_DNA"/>
</dbReference>
<name>A0A6G6SGT8_PROVU</name>
<keyword evidence="1" id="KW-1133">Transmembrane helix</keyword>
<dbReference type="Proteomes" id="UP000503287">
    <property type="component" value="Chromosome"/>
</dbReference>
<sequence>MFNLNPAMLGFLGGAVAIGFPLLFNLLKEIAFDRKKMTVERNYIGVQLVFILDKFVSECAEVSWDRGFDETYQEPDSPECLSPRVEPPIFDMSTVRGEYKYLEPALIYKLQSIDIELLKIKQELQEMTSDPNFGPEFMDRYILLRRERYADLGLHVDQLSEDIRGKLKIDSDHGWKPKDSLLKSKKHILRIKSKSAFNKKLKKAERMMHSKQQPF</sequence>
<feature type="transmembrane region" description="Helical" evidence="1">
    <location>
        <begin position="6"/>
        <end position="27"/>
    </location>
</feature>
<evidence type="ECO:0000313" key="3">
    <source>
        <dbReference type="Proteomes" id="UP000503287"/>
    </source>
</evidence>
<evidence type="ECO:0000256" key="1">
    <source>
        <dbReference type="SAM" id="Phobius"/>
    </source>
</evidence>
<dbReference type="AlphaFoldDB" id="A0A6G6SGT8"/>
<keyword evidence="1" id="KW-0472">Membrane</keyword>
<protein>
    <submittedName>
        <fullName evidence="2">Uncharacterized protein</fullName>
    </submittedName>
</protein>
<reference evidence="2 3" key="1">
    <citation type="submission" date="2020-01" db="EMBL/GenBank/DDBJ databases">
        <title>The genomic epidemiology of tigecycline resistance gene tet(X) variants in a swine farm in China.</title>
        <authorList>
            <person name="Peng K."/>
            <person name="Li R."/>
        </authorList>
    </citation>
    <scope>NUCLEOTIDE SEQUENCE [LARGE SCALE GENOMIC DNA]</scope>
    <source>
        <strain evidence="2 3">ZN3</strain>
    </source>
</reference>
<proteinExistence type="predicted"/>